<keyword evidence="1" id="KW-0812">Transmembrane</keyword>
<organism evidence="2">
    <name type="scientific">marine sediment metagenome</name>
    <dbReference type="NCBI Taxonomy" id="412755"/>
    <lineage>
        <taxon>unclassified sequences</taxon>
        <taxon>metagenomes</taxon>
        <taxon>ecological metagenomes</taxon>
    </lineage>
</organism>
<dbReference type="EMBL" id="LAZR01047715">
    <property type="protein sequence ID" value="KKK93570.1"/>
    <property type="molecule type" value="Genomic_DNA"/>
</dbReference>
<keyword evidence="1" id="KW-1133">Transmembrane helix</keyword>
<evidence type="ECO:0000313" key="2">
    <source>
        <dbReference type="EMBL" id="KKK93570.1"/>
    </source>
</evidence>
<evidence type="ECO:0000256" key="1">
    <source>
        <dbReference type="SAM" id="Phobius"/>
    </source>
</evidence>
<accession>A0A0F9A5V2</accession>
<comment type="caution">
    <text evidence="2">The sequence shown here is derived from an EMBL/GenBank/DDBJ whole genome shotgun (WGS) entry which is preliminary data.</text>
</comment>
<dbReference type="AlphaFoldDB" id="A0A0F9A5V2"/>
<proteinExistence type="predicted"/>
<reference evidence="2" key="1">
    <citation type="journal article" date="2015" name="Nature">
        <title>Complex archaea that bridge the gap between prokaryotes and eukaryotes.</title>
        <authorList>
            <person name="Spang A."/>
            <person name="Saw J.H."/>
            <person name="Jorgensen S.L."/>
            <person name="Zaremba-Niedzwiedzka K."/>
            <person name="Martijn J."/>
            <person name="Lind A.E."/>
            <person name="van Eijk R."/>
            <person name="Schleper C."/>
            <person name="Guy L."/>
            <person name="Ettema T.J."/>
        </authorList>
    </citation>
    <scope>NUCLEOTIDE SEQUENCE</scope>
</reference>
<keyword evidence="1" id="KW-0472">Membrane</keyword>
<gene>
    <name evidence="2" type="ORF">LCGC14_2691560</name>
</gene>
<protein>
    <submittedName>
        <fullName evidence="2">Uncharacterized protein</fullName>
    </submittedName>
</protein>
<feature type="transmembrane region" description="Helical" evidence="1">
    <location>
        <begin position="25"/>
        <end position="46"/>
    </location>
</feature>
<name>A0A0F9A5V2_9ZZZZ</name>
<feature type="transmembrane region" description="Helical" evidence="1">
    <location>
        <begin position="166"/>
        <end position="188"/>
    </location>
</feature>
<sequence length="231" mass="25479">MGIGETLSGVGVKLPEGLGTNAGGVIQALVFLLILGLIAGGVAYYFSRKKQFNKKVHIFEEVSGQVIPVGTDTAKEIVLPNTSIRAFFLKKRKVFLPRPSIQTGTGNYWFFIRDDSEWMNIRPSNLNKELTELGFHYDHTDMRMANASLKKLIEKNYKKLNWIKEYAPYIAMGILLVFLGLAIFLGTFQANKAVSALSDTAKTNQEVASSLNSILVNTDRICAGSGIREVG</sequence>